<feature type="domain" description="Phosphoribosyltransferase" evidence="1">
    <location>
        <begin position="69"/>
        <end position="206"/>
    </location>
</feature>
<sequence>MNRTVADGHFTEPTTHYWQSIEDAPGCQSEPPWQYHYPARLPDGRVLRLPIRQLADTPEYAVASLICNQAAMSVVEELSGMLAERLAALRPDFLLGLPTLGLTVIPTVAGRLNHTRFLPLGYSRKFWYDDSLSTSIRSITSPDSDKRLYLDPNLLPLARGRKVALVDDTISSGHSMEQTWDFCEALGMQVIGCGVLMLQGKRWLHRLGEERSRRVCGVLESPLLQAVPDGWVERR</sequence>
<reference evidence="2" key="1">
    <citation type="submission" date="2022-03" db="EMBL/GenBank/DDBJ databases">
        <title>Genomic Encyclopedia of Type Strains, Phase III (KMG-III): the genomes of soil and plant-associated and newly described type strains.</title>
        <authorList>
            <person name="Whitman W."/>
        </authorList>
    </citation>
    <scope>NUCLEOTIDE SEQUENCE</scope>
    <source>
        <strain evidence="2">ANL 6-2</strain>
    </source>
</reference>
<dbReference type="PANTHER" id="PTHR43218:SF1">
    <property type="entry name" value="PHOSPHORIBOSYLTRANSFERASE"/>
    <property type="match status" value="1"/>
</dbReference>
<proteinExistence type="predicted"/>
<dbReference type="NCBIfam" id="NF004689">
    <property type="entry name" value="PRK06031.1"/>
    <property type="match status" value="1"/>
</dbReference>
<comment type="caution">
    <text evidence="2">The sequence shown here is derived from an EMBL/GenBank/DDBJ whole genome shotgun (WGS) entry which is preliminary data.</text>
</comment>
<organism evidence="2 3">
    <name type="scientific">Natronocella acetinitrilica</name>
    <dbReference type="NCBI Taxonomy" id="414046"/>
    <lineage>
        <taxon>Bacteria</taxon>
        <taxon>Pseudomonadati</taxon>
        <taxon>Pseudomonadota</taxon>
        <taxon>Gammaproteobacteria</taxon>
        <taxon>Chromatiales</taxon>
        <taxon>Ectothiorhodospiraceae</taxon>
        <taxon>Natronocella</taxon>
    </lineage>
</organism>
<evidence type="ECO:0000313" key="2">
    <source>
        <dbReference type="EMBL" id="MCP1673563.1"/>
    </source>
</evidence>
<dbReference type="PANTHER" id="PTHR43218">
    <property type="entry name" value="PHOSPHORIBOSYLTRANSFERASE-RELATED"/>
    <property type="match status" value="1"/>
</dbReference>
<keyword evidence="2" id="KW-0808">Transferase</keyword>
<protein>
    <submittedName>
        <fullName evidence="2">Adenine/guanine phosphoribosyltransferase-like PRPP-binding protein</fullName>
    </submittedName>
</protein>
<evidence type="ECO:0000313" key="3">
    <source>
        <dbReference type="Proteomes" id="UP001205843"/>
    </source>
</evidence>
<dbReference type="Pfam" id="PF00156">
    <property type="entry name" value="Pribosyltran"/>
    <property type="match status" value="1"/>
</dbReference>
<dbReference type="Gene3D" id="3.40.50.2020">
    <property type="match status" value="1"/>
</dbReference>
<accession>A0AAE3KBG8</accession>
<dbReference type="Proteomes" id="UP001205843">
    <property type="component" value="Unassembled WGS sequence"/>
</dbReference>
<dbReference type="EMBL" id="JALJXV010000001">
    <property type="protein sequence ID" value="MCP1673563.1"/>
    <property type="molecule type" value="Genomic_DNA"/>
</dbReference>
<gene>
    <name evidence="2" type="ORF">J2T57_000655</name>
</gene>
<dbReference type="CDD" id="cd06223">
    <property type="entry name" value="PRTases_typeI"/>
    <property type="match status" value="1"/>
</dbReference>
<name>A0AAE3KBG8_9GAMM</name>
<dbReference type="RefSeq" id="WP_253474125.1">
    <property type="nucleotide sequence ID" value="NZ_JALJXV010000001.1"/>
</dbReference>
<keyword evidence="3" id="KW-1185">Reference proteome</keyword>
<dbReference type="GO" id="GO:0016757">
    <property type="term" value="F:glycosyltransferase activity"/>
    <property type="evidence" value="ECO:0007669"/>
    <property type="project" value="UniProtKB-KW"/>
</dbReference>
<evidence type="ECO:0000259" key="1">
    <source>
        <dbReference type="Pfam" id="PF00156"/>
    </source>
</evidence>
<dbReference type="AlphaFoldDB" id="A0AAE3KBG8"/>
<dbReference type="InterPro" id="IPR029057">
    <property type="entry name" value="PRTase-like"/>
</dbReference>
<keyword evidence="2" id="KW-0328">Glycosyltransferase</keyword>
<dbReference type="SUPFAM" id="SSF53271">
    <property type="entry name" value="PRTase-like"/>
    <property type="match status" value="1"/>
</dbReference>
<dbReference type="InterPro" id="IPR000836">
    <property type="entry name" value="PRTase_dom"/>
</dbReference>